<keyword evidence="1" id="KW-0238">DNA-binding</keyword>
<keyword evidence="2" id="KW-1185">Reference proteome</keyword>
<dbReference type="Proteomes" id="UP000323164">
    <property type="component" value="Unassembled WGS sequence"/>
</dbReference>
<dbReference type="Pfam" id="PF04237">
    <property type="entry name" value="YjbR"/>
    <property type="match status" value="1"/>
</dbReference>
<accession>A0A5D8YHJ8</accession>
<dbReference type="EMBL" id="VTRV01000239">
    <property type="protein sequence ID" value="TZF81393.1"/>
    <property type="molecule type" value="Genomic_DNA"/>
</dbReference>
<reference evidence="1 2" key="1">
    <citation type="submission" date="2019-08" db="EMBL/GenBank/DDBJ databases">
        <title>Draft genome sequence of Lysobacter sp. UKS-15.</title>
        <authorList>
            <person name="Im W.-T."/>
        </authorList>
    </citation>
    <scope>NUCLEOTIDE SEQUENCE [LARGE SCALE GENOMIC DNA]</scope>
    <source>
        <strain evidence="1 2">UKS-15</strain>
    </source>
</reference>
<dbReference type="GO" id="GO:0003677">
    <property type="term" value="F:DNA binding"/>
    <property type="evidence" value="ECO:0007669"/>
    <property type="project" value="UniProtKB-KW"/>
</dbReference>
<dbReference type="InterPro" id="IPR058532">
    <property type="entry name" value="YjbR/MT2646/Rv2570-like"/>
</dbReference>
<dbReference type="InterPro" id="IPR038056">
    <property type="entry name" value="YjbR-like_sf"/>
</dbReference>
<dbReference type="AlphaFoldDB" id="A0A5D8YHJ8"/>
<gene>
    <name evidence="1" type="ORF">FW784_13635</name>
</gene>
<protein>
    <submittedName>
        <fullName evidence="1">MmcQ/YjbR family DNA-binding protein</fullName>
    </submittedName>
</protein>
<name>A0A5D8YHJ8_9GAMM</name>
<comment type="caution">
    <text evidence="1">The sequence shown here is derived from an EMBL/GenBank/DDBJ whole genome shotgun (WGS) entry which is preliminary data.</text>
</comment>
<sequence length="115" mass="12550">MNVEFVRAIALALPEVTEAPHFDYGSFRVKGKIFVTLPPDGEHIHVFVDEQERLLAVAKYPAAVEPLPWGQKILGVRVNLSLAKPEAVEHLVHAAWRNKAPKRLVAAAGLSGPVA</sequence>
<organism evidence="1 2">
    <name type="scientific">Cognatilysobacter lacus</name>
    <dbReference type="NCBI Taxonomy" id="1643323"/>
    <lineage>
        <taxon>Bacteria</taxon>
        <taxon>Pseudomonadati</taxon>
        <taxon>Pseudomonadota</taxon>
        <taxon>Gammaproteobacteria</taxon>
        <taxon>Lysobacterales</taxon>
        <taxon>Lysobacteraceae</taxon>
        <taxon>Cognatilysobacter</taxon>
    </lineage>
</organism>
<evidence type="ECO:0000313" key="2">
    <source>
        <dbReference type="Proteomes" id="UP000323164"/>
    </source>
</evidence>
<dbReference type="SUPFAM" id="SSF142906">
    <property type="entry name" value="YjbR-like"/>
    <property type="match status" value="1"/>
</dbReference>
<dbReference type="OrthoDB" id="6167040at2"/>
<proteinExistence type="predicted"/>
<evidence type="ECO:0000313" key="1">
    <source>
        <dbReference type="EMBL" id="TZF81393.1"/>
    </source>
</evidence>
<dbReference type="RefSeq" id="WP_149353869.1">
    <property type="nucleotide sequence ID" value="NZ_VTRV01000239.1"/>
</dbReference>